<dbReference type="SUPFAM" id="SSF47384">
    <property type="entry name" value="Homodimeric domain of signal transducing histidine kinase"/>
    <property type="match status" value="1"/>
</dbReference>
<dbReference type="Gene3D" id="3.40.50.2300">
    <property type="match status" value="1"/>
</dbReference>
<sequence length="847" mass="93564">MVAQRKQYPAILLLVSLVTVPFLVVAVLLLQYRVGLHEGYQRMLDDVRIFRIGLAVTAPLEETRDLAPARVHLEVPDLEARFLRARRNTEARLDDFVQAVSGSAIPSLLDQVVVLRREWRELRPATGLAGRDVSGPFDNVEQINGRLHNALAAVLYMGDIAVPTRPSPNEALSLPLNGLRQLSHDLGIIRAIAVYTSLNGGYLSTVDLRQLERALARLEELIPQVEGQIQALASRTGEARLRQQWRTTHAELESYLQWSRQTLLLPSRVTVTWQEALAEGGDRQQRLRDLSEDITGVAVMLVEQGRGKSLRDSGLIAAGLLVLYLLVLVLSLVFFHFATRAIRGRAEVRAKSQFLARMSHEIRTPLNGVLGLAELLRETNPSPRQQEYIGLIENAGRTLNTLVNDVLDYAKLEAGKLELEQSPFDPAALLIDCAHMFSLPASDNGDLVLVDADADIPAQLRGDAPRLRQVLTNLLSNAIKFTRHGWIRVGARCLEERDGRAMIEFTVSDSGIGMTREEQRRLFQNFSQASASVAQRFGGTGLGLSISQELVRLMGGDIEVRSAPEQGTTFRFVIPLPVLEKAVPMPEWTSVPALVWDPVGNLGELLQRDPRFSRVRVVDDLAAVQRALSEDDSGHLLVNGVSDGVLLDQGLRPARERHAGLRPVLLCGMRESGEVVMRDDITLVRRAVLTVTELQQLISDSGPGQVPLLSEREPVDTQGGLRVLVAEDNPVNQMVTRGYLERLGVPGPVLSDDGRKALEAFTAGEGRYRLVLMDLDMPDMDGFESATRMRRLEQEKGWPPAVILALSAHVLPEYAGRIRDAGMDGQLIKPLTLSAMQAALHQYLTDS</sequence>
<protein>
    <recommendedName>
        <fullName evidence="2">histidine kinase</fullName>
        <ecNumber evidence="2">2.7.13.3</ecNumber>
    </recommendedName>
</protein>
<gene>
    <name evidence="10" type="ORF">ISO4_03171</name>
</gene>
<dbReference type="Pfam" id="PF00512">
    <property type="entry name" value="HisKA"/>
    <property type="match status" value="1"/>
</dbReference>
<accession>A0ABS0AKB9</accession>
<dbReference type="SMART" id="SM00387">
    <property type="entry name" value="HATPase_c"/>
    <property type="match status" value="1"/>
</dbReference>
<dbReference type="SMART" id="SM00448">
    <property type="entry name" value="REC"/>
    <property type="match status" value="1"/>
</dbReference>
<dbReference type="EMBL" id="ARXR01000053">
    <property type="protein sequence ID" value="MBF5054569.1"/>
    <property type="molecule type" value="Genomic_DNA"/>
</dbReference>
<feature type="transmembrane region" description="Helical" evidence="7">
    <location>
        <begin position="315"/>
        <end position="338"/>
    </location>
</feature>
<dbReference type="SUPFAM" id="SSF52172">
    <property type="entry name" value="CheY-like"/>
    <property type="match status" value="1"/>
</dbReference>
<dbReference type="InterPro" id="IPR001789">
    <property type="entry name" value="Sig_transdc_resp-reg_receiver"/>
</dbReference>
<dbReference type="InterPro" id="IPR005467">
    <property type="entry name" value="His_kinase_dom"/>
</dbReference>
<dbReference type="EC" id="2.7.13.3" evidence="2"/>
<name>A0ABS0AKB9_9GAMM</name>
<dbReference type="Gene3D" id="1.10.287.130">
    <property type="match status" value="1"/>
</dbReference>
<dbReference type="Proteomes" id="UP000644441">
    <property type="component" value="Unassembled WGS sequence"/>
</dbReference>
<dbReference type="PANTHER" id="PTHR45339:SF1">
    <property type="entry name" value="HYBRID SIGNAL TRANSDUCTION HISTIDINE KINASE J"/>
    <property type="match status" value="1"/>
</dbReference>
<dbReference type="InterPro" id="IPR003661">
    <property type="entry name" value="HisK_dim/P_dom"/>
</dbReference>
<reference evidence="10 11" key="1">
    <citation type="submission" date="2012-09" db="EMBL/GenBank/DDBJ databases">
        <title>Genome Sequence of alkane-degrading Bacterium Alcanivorax venustensis ISO4.</title>
        <authorList>
            <person name="Lai Q."/>
            <person name="Shao Z."/>
        </authorList>
    </citation>
    <scope>NUCLEOTIDE SEQUENCE [LARGE SCALE GENOMIC DNA]</scope>
    <source>
        <strain evidence="10 11">ISO4</strain>
    </source>
</reference>
<dbReference type="InterPro" id="IPR004358">
    <property type="entry name" value="Sig_transdc_His_kin-like_C"/>
</dbReference>
<dbReference type="CDD" id="cd16922">
    <property type="entry name" value="HATPase_EvgS-ArcB-TorS-like"/>
    <property type="match status" value="1"/>
</dbReference>
<organism evidence="10 11">
    <name type="scientific">Alloalcanivorax venustensis ISO4</name>
    <dbReference type="NCBI Taxonomy" id="1177184"/>
    <lineage>
        <taxon>Bacteria</taxon>
        <taxon>Pseudomonadati</taxon>
        <taxon>Pseudomonadota</taxon>
        <taxon>Gammaproteobacteria</taxon>
        <taxon>Oceanospirillales</taxon>
        <taxon>Alcanivoracaceae</taxon>
        <taxon>Alloalcanivorax</taxon>
    </lineage>
</organism>
<dbReference type="PANTHER" id="PTHR45339">
    <property type="entry name" value="HYBRID SIGNAL TRANSDUCTION HISTIDINE KINASE J"/>
    <property type="match status" value="1"/>
</dbReference>
<evidence type="ECO:0000256" key="1">
    <source>
        <dbReference type="ARBA" id="ARBA00000085"/>
    </source>
</evidence>
<keyword evidence="6" id="KW-0175">Coiled coil</keyword>
<dbReference type="SMART" id="SM00388">
    <property type="entry name" value="HisKA"/>
    <property type="match status" value="1"/>
</dbReference>
<evidence type="ECO:0000256" key="2">
    <source>
        <dbReference type="ARBA" id="ARBA00012438"/>
    </source>
</evidence>
<evidence type="ECO:0000313" key="11">
    <source>
        <dbReference type="Proteomes" id="UP000644441"/>
    </source>
</evidence>
<keyword evidence="10" id="KW-0418">Kinase</keyword>
<feature type="domain" description="Response regulatory" evidence="9">
    <location>
        <begin position="722"/>
        <end position="844"/>
    </location>
</feature>
<evidence type="ECO:0000256" key="7">
    <source>
        <dbReference type="SAM" id="Phobius"/>
    </source>
</evidence>
<keyword evidence="3 5" id="KW-0597">Phosphoprotein</keyword>
<feature type="transmembrane region" description="Helical" evidence="7">
    <location>
        <begin position="12"/>
        <end position="32"/>
    </location>
</feature>
<dbReference type="CDD" id="cd17546">
    <property type="entry name" value="REC_hyHK_CKI1_RcsC-like"/>
    <property type="match status" value="1"/>
</dbReference>
<keyword evidence="7" id="KW-0812">Transmembrane</keyword>
<dbReference type="GO" id="GO:0016301">
    <property type="term" value="F:kinase activity"/>
    <property type="evidence" value="ECO:0007669"/>
    <property type="project" value="UniProtKB-KW"/>
</dbReference>
<proteinExistence type="predicted"/>
<evidence type="ECO:0000313" key="10">
    <source>
        <dbReference type="EMBL" id="MBF5054569.1"/>
    </source>
</evidence>
<comment type="caution">
    <text evidence="10">The sequence shown here is derived from an EMBL/GenBank/DDBJ whole genome shotgun (WGS) entry which is preliminary data.</text>
</comment>
<evidence type="ECO:0000256" key="5">
    <source>
        <dbReference type="PROSITE-ProRule" id="PRU00169"/>
    </source>
</evidence>
<keyword evidence="4" id="KW-0902">Two-component regulatory system</keyword>
<dbReference type="Pfam" id="PF02518">
    <property type="entry name" value="HATPase_c"/>
    <property type="match status" value="1"/>
</dbReference>
<feature type="coiled-coil region" evidence="6">
    <location>
        <begin position="208"/>
        <end position="235"/>
    </location>
</feature>
<feature type="modified residue" description="4-aspartylphosphate" evidence="5">
    <location>
        <position position="774"/>
    </location>
</feature>
<dbReference type="PROSITE" id="PS50110">
    <property type="entry name" value="RESPONSE_REGULATORY"/>
    <property type="match status" value="1"/>
</dbReference>
<evidence type="ECO:0000259" key="8">
    <source>
        <dbReference type="PROSITE" id="PS50109"/>
    </source>
</evidence>
<evidence type="ECO:0000259" key="9">
    <source>
        <dbReference type="PROSITE" id="PS50110"/>
    </source>
</evidence>
<dbReference type="PRINTS" id="PR00344">
    <property type="entry name" value="BCTRLSENSOR"/>
</dbReference>
<keyword evidence="7" id="KW-1133">Transmembrane helix</keyword>
<dbReference type="InterPro" id="IPR011006">
    <property type="entry name" value="CheY-like_superfamily"/>
</dbReference>
<dbReference type="InterPro" id="IPR036097">
    <property type="entry name" value="HisK_dim/P_sf"/>
</dbReference>
<dbReference type="InterPro" id="IPR036890">
    <property type="entry name" value="HATPase_C_sf"/>
</dbReference>
<dbReference type="Gene3D" id="3.30.565.10">
    <property type="entry name" value="Histidine kinase-like ATPase, C-terminal domain"/>
    <property type="match status" value="1"/>
</dbReference>
<evidence type="ECO:0000256" key="3">
    <source>
        <dbReference type="ARBA" id="ARBA00022553"/>
    </source>
</evidence>
<evidence type="ECO:0000256" key="6">
    <source>
        <dbReference type="SAM" id="Coils"/>
    </source>
</evidence>
<keyword evidence="11" id="KW-1185">Reference proteome</keyword>
<dbReference type="CDD" id="cd00082">
    <property type="entry name" value="HisKA"/>
    <property type="match status" value="1"/>
</dbReference>
<dbReference type="InterPro" id="IPR003594">
    <property type="entry name" value="HATPase_dom"/>
</dbReference>
<dbReference type="SUPFAM" id="SSF55874">
    <property type="entry name" value="ATPase domain of HSP90 chaperone/DNA topoisomerase II/histidine kinase"/>
    <property type="match status" value="1"/>
</dbReference>
<feature type="domain" description="Histidine kinase" evidence="8">
    <location>
        <begin position="357"/>
        <end position="578"/>
    </location>
</feature>
<comment type="catalytic activity">
    <reaction evidence="1">
        <text>ATP + protein L-histidine = ADP + protein N-phospho-L-histidine.</text>
        <dbReference type="EC" id="2.7.13.3"/>
    </reaction>
</comment>
<dbReference type="Pfam" id="PF00072">
    <property type="entry name" value="Response_reg"/>
    <property type="match status" value="1"/>
</dbReference>
<dbReference type="PROSITE" id="PS50109">
    <property type="entry name" value="HIS_KIN"/>
    <property type="match status" value="1"/>
</dbReference>
<evidence type="ECO:0000256" key="4">
    <source>
        <dbReference type="ARBA" id="ARBA00023012"/>
    </source>
</evidence>
<keyword evidence="10" id="KW-0808">Transferase</keyword>
<keyword evidence="7" id="KW-0472">Membrane</keyword>